<gene>
    <name evidence="11" type="ORF">UCRPA7_7532</name>
</gene>
<keyword evidence="3" id="KW-0808">Transferase</keyword>
<dbReference type="InterPro" id="IPR044066">
    <property type="entry name" value="TRIAD_supradom"/>
</dbReference>
<keyword evidence="12" id="KW-1185">Reference proteome</keyword>
<feature type="domain" description="RING-type" evidence="10">
    <location>
        <begin position="1"/>
        <end position="202"/>
    </location>
</feature>
<evidence type="ECO:0000256" key="3">
    <source>
        <dbReference type="ARBA" id="ARBA00022679"/>
    </source>
</evidence>
<accession>R8BCF7</accession>
<dbReference type="HOGENOM" id="CLU_1161128_0_0_1"/>
<comment type="catalytic activity">
    <reaction evidence="1">
        <text>[E2 ubiquitin-conjugating enzyme]-S-ubiquitinyl-L-cysteine + [acceptor protein]-L-lysine = [E2 ubiquitin-conjugating enzyme]-L-cysteine + [acceptor protein]-N(6)-ubiquitinyl-L-lysine.</text>
        <dbReference type="EC" id="2.3.2.31"/>
    </reaction>
</comment>
<dbReference type="SUPFAM" id="SSF57850">
    <property type="entry name" value="RING/U-box"/>
    <property type="match status" value="1"/>
</dbReference>
<dbReference type="SMART" id="SM00647">
    <property type="entry name" value="IBR"/>
    <property type="match status" value="1"/>
</dbReference>
<dbReference type="EC" id="2.3.2.31" evidence="2"/>
<dbReference type="InterPro" id="IPR031127">
    <property type="entry name" value="E3_UB_ligase_RBR"/>
</dbReference>
<dbReference type="Proteomes" id="UP000014074">
    <property type="component" value="Unassembled WGS sequence"/>
</dbReference>
<keyword evidence="6" id="KW-0863">Zinc-finger</keyword>
<dbReference type="CDD" id="cd20335">
    <property type="entry name" value="BRcat_RBR"/>
    <property type="match status" value="1"/>
</dbReference>
<feature type="region of interest" description="Disordered" evidence="9">
    <location>
        <begin position="130"/>
        <end position="161"/>
    </location>
</feature>
<evidence type="ECO:0000256" key="8">
    <source>
        <dbReference type="ARBA" id="ARBA00022833"/>
    </source>
</evidence>
<evidence type="ECO:0000256" key="6">
    <source>
        <dbReference type="ARBA" id="ARBA00022771"/>
    </source>
</evidence>
<evidence type="ECO:0000256" key="5">
    <source>
        <dbReference type="ARBA" id="ARBA00022737"/>
    </source>
</evidence>
<dbReference type="PANTHER" id="PTHR11685">
    <property type="entry name" value="RBR FAMILY RING FINGER AND IBR DOMAIN-CONTAINING"/>
    <property type="match status" value="1"/>
</dbReference>
<evidence type="ECO:0000256" key="9">
    <source>
        <dbReference type="SAM" id="MobiDB-lite"/>
    </source>
</evidence>
<dbReference type="Pfam" id="PF01485">
    <property type="entry name" value="IBR"/>
    <property type="match status" value="1"/>
</dbReference>
<evidence type="ECO:0000256" key="2">
    <source>
        <dbReference type="ARBA" id="ARBA00012251"/>
    </source>
</evidence>
<reference evidence="12" key="1">
    <citation type="journal article" date="2013" name="Genome Announc.">
        <title>Draft genome sequence of the ascomycete Phaeoacremonium aleophilum strain UCR-PA7, a causal agent of the esca disease complex in grapevines.</title>
        <authorList>
            <person name="Blanco-Ulate B."/>
            <person name="Rolshausen P."/>
            <person name="Cantu D."/>
        </authorList>
    </citation>
    <scope>NUCLEOTIDE SEQUENCE [LARGE SCALE GENOMIC DNA]</scope>
    <source>
        <strain evidence="12">UCR-PA7</strain>
    </source>
</reference>
<name>R8BCF7_PHAM7</name>
<evidence type="ECO:0000259" key="10">
    <source>
        <dbReference type="PROSITE" id="PS51873"/>
    </source>
</evidence>
<proteinExistence type="predicted"/>
<dbReference type="OrthoDB" id="1431934at2759"/>
<dbReference type="EMBL" id="KB933306">
    <property type="protein sequence ID" value="EON96989.1"/>
    <property type="molecule type" value="Genomic_DNA"/>
</dbReference>
<protein>
    <recommendedName>
        <fullName evidence="2">RBR-type E3 ubiquitin transferase</fullName>
        <ecNumber evidence="2">2.3.2.31</ecNumber>
    </recommendedName>
</protein>
<dbReference type="GO" id="GO:0008270">
    <property type="term" value="F:zinc ion binding"/>
    <property type="evidence" value="ECO:0007669"/>
    <property type="project" value="UniProtKB-KW"/>
</dbReference>
<keyword evidence="7" id="KW-0833">Ubl conjugation pathway</keyword>
<dbReference type="Gene3D" id="1.20.120.1750">
    <property type="match status" value="1"/>
</dbReference>
<dbReference type="GO" id="GO:0061630">
    <property type="term" value="F:ubiquitin protein ligase activity"/>
    <property type="evidence" value="ECO:0007669"/>
    <property type="project" value="UniProtKB-EC"/>
</dbReference>
<dbReference type="GeneID" id="19328300"/>
<evidence type="ECO:0000313" key="12">
    <source>
        <dbReference type="Proteomes" id="UP000014074"/>
    </source>
</evidence>
<evidence type="ECO:0000256" key="1">
    <source>
        <dbReference type="ARBA" id="ARBA00001798"/>
    </source>
</evidence>
<dbReference type="RefSeq" id="XP_007918252.1">
    <property type="nucleotide sequence ID" value="XM_007920061.1"/>
</dbReference>
<sequence>MEYEDVQRYADDDTKTRYQDLTFRHAMSESPHFIWCTAGCGSGQIHDSGSQQPIVACVKCGARSCFHHSVPWHENLSCDEYDALLADPEKFRSRFEIDNDEVATADEARRAQEDADRAYAQSLLAEEQRAVDEERRERLRREEEARTARQRAEREEQQRTLAEQRKIAARRMYQEDESQKTIARTTKPCPGCGWAIEKNAGW</sequence>
<dbReference type="GO" id="GO:0016567">
    <property type="term" value="P:protein ubiquitination"/>
    <property type="evidence" value="ECO:0007669"/>
    <property type="project" value="InterPro"/>
</dbReference>
<dbReference type="InterPro" id="IPR002867">
    <property type="entry name" value="IBR_dom"/>
</dbReference>
<evidence type="ECO:0000256" key="7">
    <source>
        <dbReference type="ARBA" id="ARBA00022786"/>
    </source>
</evidence>
<dbReference type="AlphaFoldDB" id="R8BCF7"/>
<keyword evidence="4" id="KW-0479">Metal-binding</keyword>
<evidence type="ECO:0000313" key="11">
    <source>
        <dbReference type="EMBL" id="EON96989.1"/>
    </source>
</evidence>
<keyword evidence="8" id="KW-0862">Zinc</keyword>
<keyword evidence="5" id="KW-0677">Repeat</keyword>
<dbReference type="eggNOG" id="KOG1815">
    <property type="taxonomic scope" value="Eukaryota"/>
</dbReference>
<dbReference type="KEGG" id="tmn:UCRPA7_7532"/>
<dbReference type="PROSITE" id="PS51873">
    <property type="entry name" value="TRIAD"/>
    <property type="match status" value="1"/>
</dbReference>
<evidence type="ECO:0000256" key="4">
    <source>
        <dbReference type="ARBA" id="ARBA00022723"/>
    </source>
</evidence>
<organism evidence="11 12">
    <name type="scientific">Phaeoacremonium minimum (strain UCR-PA7)</name>
    <name type="common">Esca disease fungus</name>
    <name type="synonym">Togninia minima</name>
    <dbReference type="NCBI Taxonomy" id="1286976"/>
    <lineage>
        <taxon>Eukaryota</taxon>
        <taxon>Fungi</taxon>
        <taxon>Dikarya</taxon>
        <taxon>Ascomycota</taxon>
        <taxon>Pezizomycotina</taxon>
        <taxon>Sordariomycetes</taxon>
        <taxon>Sordariomycetidae</taxon>
        <taxon>Togniniales</taxon>
        <taxon>Togniniaceae</taxon>
        <taxon>Phaeoacremonium</taxon>
    </lineage>
</organism>